<evidence type="ECO:0000256" key="7">
    <source>
        <dbReference type="ARBA" id="ARBA00022771"/>
    </source>
</evidence>
<feature type="region of interest" description="Disordered" evidence="11">
    <location>
        <begin position="704"/>
        <end position="737"/>
    </location>
</feature>
<dbReference type="GO" id="GO:0010008">
    <property type="term" value="C:endosome membrane"/>
    <property type="evidence" value="ECO:0007669"/>
    <property type="project" value="TreeGrafter"/>
</dbReference>
<dbReference type="InterPro" id="IPR002423">
    <property type="entry name" value="Cpn60/GroEL/TCP-1"/>
</dbReference>
<evidence type="ECO:0000256" key="2">
    <source>
        <dbReference type="ARBA" id="ARBA00004496"/>
    </source>
</evidence>
<keyword evidence="6" id="KW-0967">Endosome</keyword>
<dbReference type="PANTHER" id="PTHR45748:SF7">
    <property type="entry name" value="1-PHOSPHATIDYLINOSITOL 3-PHOSPHATE 5-KINASE-RELATED"/>
    <property type="match status" value="1"/>
</dbReference>
<dbReference type="InterPro" id="IPR013083">
    <property type="entry name" value="Znf_RING/FYVE/PHD"/>
</dbReference>
<accession>A0A061J5G7</accession>
<keyword evidence="5" id="KW-0479">Metal-binding</keyword>
<gene>
    <name evidence="13" type="ORF">TRSC58_01589</name>
</gene>
<organism evidence="13 14">
    <name type="scientific">Trypanosoma rangeli SC58</name>
    <dbReference type="NCBI Taxonomy" id="429131"/>
    <lineage>
        <taxon>Eukaryota</taxon>
        <taxon>Discoba</taxon>
        <taxon>Euglenozoa</taxon>
        <taxon>Kinetoplastea</taxon>
        <taxon>Metakinetoplastina</taxon>
        <taxon>Trypanosomatida</taxon>
        <taxon>Trypanosomatidae</taxon>
        <taxon>Trypanosoma</taxon>
        <taxon>Herpetosoma</taxon>
    </lineage>
</organism>
<dbReference type="EMBL" id="AUPL01001589">
    <property type="protein sequence ID" value="ESL10673.1"/>
    <property type="molecule type" value="Genomic_DNA"/>
</dbReference>
<feature type="region of interest" description="Disordered" evidence="11">
    <location>
        <begin position="592"/>
        <end position="631"/>
    </location>
</feature>
<dbReference type="OrthoDB" id="660555at2759"/>
<protein>
    <recommendedName>
        <fullName evidence="12">FYVE-type domain-containing protein</fullName>
    </recommendedName>
</protein>
<keyword evidence="3" id="KW-0963">Cytoplasm</keyword>
<feature type="domain" description="FYVE-type" evidence="12">
    <location>
        <begin position="29"/>
        <end position="102"/>
    </location>
</feature>
<dbReference type="Pfam" id="PF00118">
    <property type="entry name" value="Cpn60_TCP1"/>
    <property type="match status" value="1"/>
</dbReference>
<dbReference type="Pfam" id="PF01363">
    <property type="entry name" value="FYVE"/>
    <property type="match status" value="1"/>
</dbReference>
<evidence type="ECO:0000313" key="14">
    <source>
        <dbReference type="Proteomes" id="UP000031737"/>
    </source>
</evidence>
<dbReference type="InterPro" id="IPR000306">
    <property type="entry name" value="Znf_FYVE"/>
</dbReference>
<dbReference type="GO" id="GO:0000285">
    <property type="term" value="F:1-phosphatidylinositol-3-phosphate 5-kinase activity"/>
    <property type="evidence" value="ECO:0007669"/>
    <property type="project" value="TreeGrafter"/>
</dbReference>
<dbReference type="GO" id="GO:0005524">
    <property type="term" value="F:ATP binding"/>
    <property type="evidence" value="ECO:0007669"/>
    <property type="project" value="InterPro"/>
</dbReference>
<evidence type="ECO:0000256" key="1">
    <source>
        <dbReference type="ARBA" id="ARBA00004177"/>
    </source>
</evidence>
<dbReference type="PROSITE" id="PS50178">
    <property type="entry name" value="ZF_FYVE"/>
    <property type="match status" value="1"/>
</dbReference>
<keyword evidence="4" id="KW-0808">Transferase</keyword>
<keyword evidence="14" id="KW-1185">Reference proteome</keyword>
<dbReference type="GO" id="GO:0046854">
    <property type="term" value="P:phosphatidylinositol phosphate biosynthetic process"/>
    <property type="evidence" value="ECO:0007669"/>
    <property type="project" value="TreeGrafter"/>
</dbReference>
<sequence length="737" mass="82121">MDMQQEQTERSWGGQGRNVTLRQALWVDDRYAVRCRGCDVRFNVMRRRHHCRNCGQVFCGECLITSSTSRLGDIITGVFSSLVGLHRDPLVKLCHKCNCLLQERGMGQRRGWRRVLPPQRGLLEVSTAANAATVTHEGGRGGELRPNTAATTTADAAPVEANTRMELPRPLEGNLDKRPASAPSLTEDQVKSFSGTVPSGVLPQPWQHCLPTHPEDVSEQEISCGLTDTPMYSRNSVADGVAKLFKKIRNWKTKQSPEQSQIVCLSRTYTPHPKATFRRADVGLWSRYFATVFSHSISKSSLQRLEAQCSYHLIKRASRLFMKEEALATSSGETAGMDRVEWIAGLCDISWRVVSQLSVALHERIDQRLEVICIPGGQFADTEIVTGVAFIQNIAFKRMKTLVTSPRLLLLAGDVGTTPSPRTDLLEYVEGYEGHLDTQYQRIHIWRPSVIVVEGNMHHYLQDKILCQSDATLILHVGNTILQRLSRCCKASIISDLQYIGASDLYDDSVLGTCESFQVVHHGDRPVCIFKAPQVALFTAVLLRGADEHRLTIVKELLLNCAATAYHLALQAHCMFDLGVRCAELHPIPVSVTRGSDSSSGGRAEGSTEEEAEEDEEKEEDYAPAAWGEASSADSRQCGAYMQFVTHSPRAEDRLETLSMNTGVAFPHEVLSFNEKYDDLMVDNIIVNTVFLEYVAGGLSRRRDRWRRGGSPQLQCSPVPRGPSRSTRKGMRHCWNS</sequence>
<dbReference type="InterPro" id="IPR027409">
    <property type="entry name" value="GroEL-like_apical_dom_sf"/>
</dbReference>
<comment type="subcellular location">
    <subcellularLocation>
        <location evidence="2">Cytoplasm</location>
    </subcellularLocation>
    <subcellularLocation>
        <location evidence="1">Endosome</location>
    </subcellularLocation>
</comment>
<feature type="compositionally biased region" description="Polar residues" evidence="11">
    <location>
        <begin position="183"/>
        <end position="197"/>
    </location>
</feature>
<dbReference type="VEuPathDB" id="TriTrypDB:TRSC58_01589"/>
<dbReference type="SUPFAM" id="SSF52029">
    <property type="entry name" value="GroEL apical domain-like"/>
    <property type="match status" value="1"/>
</dbReference>
<evidence type="ECO:0000259" key="12">
    <source>
        <dbReference type="PROSITE" id="PS50178"/>
    </source>
</evidence>
<dbReference type="SMART" id="SM00064">
    <property type="entry name" value="FYVE"/>
    <property type="match status" value="1"/>
</dbReference>
<feature type="compositionally biased region" description="Basic residues" evidence="11">
    <location>
        <begin position="726"/>
        <end position="737"/>
    </location>
</feature>
<keyword evidence="7 10" id="KW-0863">Zinc-finger</keyword>
<keyword evidence="8" id="KW-0833">Ubl conjugation pathway</keyword>
<evidence type="ECO:0000256" key="3">
    <source>
        <dbReference type="ARBA" id="ARBA00022490"/>
    </source>
</evidence>
<evidence type="ECO:0000256" key="4">
    <source>
        <dbReference type="ARBA" id="ARBA00022679"/>
    </source>
</evidence>
<evidence type="ECO:0000256" key="5">
    <source>
        <dbReference type="ARBA" id="ARBA00022723"/>
    </source>
</evidence>
<dbReference type="Gene3D" id="3.50.7.10">
    <property type="entry name" value="GroEL"/>
    <property type="match status" value="1"/>
</dbReference>
<feature type="region of interest" description="Disordered" evidence="11">
    <location>
        <begin position="134"/>
        <end position="197"/>
    </location>
</feature>
<dbReference type="PANTHER" id="PTHR45748">
    <property type="entry name" value="1-PHOSPHATIDYLINOSITOL 3-PHOSPHATE 5-KINASE-RELATED"/>
    <property type="match status" value="1"/>
</dbReference>
<reference evidence="13 14" key="1">
    <citation type="submission" date="2013-07" db="EMBL/GenBank/DDBJ databases">
        <authorList>
            <person name="Stoco P.H."/>
            <person name="Wagner G."/>
            <person name="Gerber A."/>
            <person name="Zaha A."/>
            <person name="Thompson C."/>
            <person name="Bartholomeu D.C."/>
            <person name="Luckemeyer D.D."/>
            <person name="Bahia D."/>
            <person name="Loreto E."/>
            <person name="Prestes E.B."/>
            <person name="Lima F.M."/>
            <person name="Rodrigues-Luiz G."/>
            <person name="Vallejo G.A."/>
            <person name="Filho J.F."/>
            <person name="Monteiro K.M."/>
            <person name="Tyler K.M."/>
            <person name="de Almeida L.G."/>
            <person name="Ortiz M.F."/>
            <person name="Siervo M.A."/>
            <person name="de Moraes M.H."/>
            <person name="Cunha O.L."/>
            <person name="Mendonca-Neto R."/>
            <person name="Silva R."/>
            <person name="Teixeira S.M."/>
            <person name="Murta S.M."/>
            <person name="Sincero T.C."/>
            <person name="Mendes T.A."/>
            <person name="Urmenyi T.P."/>
            <person name="Silva V.G."/>
            <person name="da Rocha W.D."/>
            <person name="Andersson B."/>
            <person name="Romanha A.J."/>
            <person name="Steindel M."/>
            <person name="de Vasconcelos A.T."/>
            <person name="Grisard E.C."/>
        </authorList>
    </citation>
    <scope>NUCLEOTIDE SEQUENCE [LARGE SCALE GENOMIC DNA]</scope>
    <source>
        <strain evidence="13 14">SC58</strain>
    </source>
</reference>
<proteinExistence type="predicted"/>
<evidence type="ECO:0000256" key="11">
    <source>
        <dbReference type="SAM" id="MobiDB-lite"/>
    </source>
</evidence>
<feature type="compositionally biased region" description="Basic and acidic residues" evidence="11">
    <location>
        <begin position="166"/>
        <end position="179"/>
    </location>
</feature>
<dbReference type="SUPFAM" id="SSF57903">
    <property type="entry name" value="FYVE/PHD zinc finger"/>
    <property type="match status" value="1"/>
</dbReference>
<dbReference type="InterPro" id="IPR011011">
    <property type="entry name" value="Znf_FYVE_PHD"/>
</dbReference>
<feature type="compositionally biased region" description="Low complexity" evidence="11">
    <location>
        <begin position="148"/>
        <end position="157"/>
    </location>
</feature>
<evidence type="ECO:0000256" key="8">
    <source>
        <dbReference type="ARBA" id="ARBA00022786"/>
    </source>
</evidence>
<evidence type="ECO:0000256" key="10">
    <source>
        <dbReference type="PROSITE-ProRule" id="PRU00091"/>
    </source>
</evidence>
<keyword evidence="9" id="KW-0862">Zinc</keyword>
<dbReference type="AlphaFoldDB" id="A0A061J5G7"/>
<evidence type="ECO:0000256" key="9">
    <source>
        <dbReference type="ARBA" id="ARBA00022833"/>
    </source>
</evidence>
<comment type="caution">
    <text evidence="13">The sequence shown here is derived from an EMBL/GenBank/DDBJ whole genome shotgun (WGS) entry which is preliminary data.</text>
</comment>
<name>A0A061J5G7_TRYRA</name>
<feature type="compositionally biased region" description="Acidic residues" evidence="11">
    <location>
        <begin position="607"/>
        <end position="622"/>
    </location>
</feature>
<evidence type="ECO:0000313" key="13">
    <source>
        <dbReference type="EMBL" id="ESL10673.1"/>
    </source>
</evidence>
<dbReference type="GO" id="GO:0008270">
    <property type="term" value="F:zinc ion binding"/>
    <property type="evidence" value="ECO:0007669"/>
    <property type="project" value="UniProtKB-KW"/>
</dbReference>
<dbReference type="InterPro" id="IPR017455">
    <property type="entry name" value="Znf_FYVE-rel"/>
</dbReference>
<dbReference type="FunFam" id="3.30.40.10:FF:000510">
    <property type="entry name" value="Phosphatidylinositol 3,5-kinase"/>
    <property type="match status" value="1"/>
</dbReference>
<dbReference type="Gene3D" id="3.30.40.10">
    <property type="entry name" value="Zinc/RING finger domain, C3HC4 (zinc finger)"/>
    <property type="match status" value="1"/>
</dbReference>
<evidence type="ECO:0000256" key="6">
    <source>
        <dbReference type="ARBA" id="ARBA00022753"/>
    </source>
</evidence>
<dbReference type="Proteomes" id="UP000031737">
    <property type="component" value="Unassembled WGS sequence"/>
</dbReference>